<organism evidence="2 3">
    <name type="scientific">Nostoc sphaeroides CCNUC1</name>
    <dbReference type="NCBI Taxonomy" id="2653204"/>
    <lineage>
        <taxon>Bacteria</taxon>
        <taxon>Bacillati</taxon>
        <taxon>Cyanobacteriota</taxon>
        <taxon>Cyanophyceae</taxon>
        <taxon>Nostocales</taxon>
        <taxon>Nostocaceae</taxon>
        <taxon>Nostoc</taxon>
    </lineage>
</organism>
<evidence type="ECO:0000313" key="3">
    <source>
        <dbReference type="Proteomes" id="UP000326678"/>
    </source>
</evidence>
<keyword evidence="3" id="KW-1185">Reference proteome</keyword>
<gene>
    <name evidence="2" type="ORF">GXM_07130</name>
</gene>
<dbReference type="EMBL" id="CP045227">
    <property type="protein sequence ID" value="QFS49636.1"/>
    <property type="molecule type" value="Genomic_DNA"/>
</dbReference>
<dbReference type="RefSeq" id="WP_152590972.1">
    <property type="nucleotide sequence ID" value="NZ_CP045227.1"/>
</dbReference>
<dbReference type="Proteomes" id="UP000326678">
    <property type="component" value="Chromosome Gxm2"/>
</dbReference>
<dbReference type="AlphaFoldDB" id="A0A5P8WBT4"/>
<feature type="compositionally biased region" description="Basic and acidic residues" evidence="1">
    <location>
        <begin position="18"/>
        <end position="28"/>
    </location>
</feature>
<evidence type="ECO:0000313" key="2">
    <source>
        <dbReference type="EMBL" id="QFS49636.1"/>
    </source>
</evidence>
<name>A0A5P8WBT4_9NOSO</name>
<reference evidence="2 3" key="1">
    <citation type="submission" date="2019-10" db="EMBL/GenBank/DDBJ databases">
        <title>Genomic and transcriptomic insights into the perfect genentic adaptation of a filamentous nitrogen-fixing cyanobacterium to rice fields.</title>
        <authorList>
            <person name="Chen Z."/>
        </authorList>
    </citation>
    <scope>NUCLEOTIDE SEQUENCE [LARGE SCALE GENOMIC DNA]</scope>
    <source>
        <strain evidence="2">CCNUC1</strain>
    </source>
</reference>
<accession>A0A5P8WBT4</accession>
<dbReference type="KEGG" id="nsh:GXM_07130"/>
<protein>
    <submittedName>
        <fullName evidence="2">Uncharacterized protein</fullName>
    </submittedName>
</protein>
<evidence type="ECO:0000256" key="1">
    <source>
        <dbReference type="SAM" id="MobiDB-lite"/>
    </source>
</evidence>
<sequence length="59" mass="6507">MEQEIKNAVGLGSPELVIESKPKPEPEPKSTVTIYDFSSLLSKHEPQKKTTIKDEGSLP</sequence>
<feature type="region of interest" description="Disordered" evidence="1">
    <location>
        <begin position="1"/>
        <end position="31"/>
    </location>
</feature>
<proteinExistence type="predicted"/>